<reference evidence="1" key="1">
    <citation type="submission" date="2023-02" db="EMBL/GenBank/DDBJ databases">
        <title>Genome of toxic invasive species Heracleum sosnowskyi carries increased number of genes despite the absence of recent whole-genome duplications.</title>
        <authorList>
            <person name="Schelkunov M."/>
            <person name="Shtratnikova V."/>
            <person name="Makarenko M."/>
            <person name="Klepikova A."/>
            <person name="Omelchenko D."/>
            <person name="Novikova G."/>
            <person name="Obukhova E."/>
            <person name="Bogdanov V."/>
            <person name="Penin A."/>
            <person name="Logacheva M."/>
        </authorList>
    </citation>
    <scope>NUCLEOTIDE SEQUENCE</scope>
    <source>
        <strain evidence="1">Hsosn_3</strain>
        <tissue evidence="1">Leaf</tissue>
    </source>
</reference>
<dbReference type="InterPro" id="IPR043459">
    <property type="entry name" value="NFD6/NOXY2-like"/>
</dbReference>
<reference evidence="1" key="2">
    <citation type="submission" date="2023-05" db="EMBL/GenBank/DDBJ databases">
        <authorList>
            <person name="Schelkunov M.I."/>
        </authorList>
    </citation>
    <scope>NUCLEOTIDE SEQUENCE</scope>
    <source>
        <strain evidence="1">Hsosn_3</strain>
        <tissue evidence="1">Leaf</tissue>
    </source>
</reference>
<comment type="caution">
    <text evidence="1">The sequence shown here is derived from an EMBL/GenBank/DDBJ whole genome shotgun (WGS) entry which is preliminary data.</text>
</comment>
<gene>
    <name evidence="1" type="ORF">POM88_021495</name>
</gene>
<dbReference type="PANTHER" id="PTHR33156:SF2">
    <property type="entry name" value="OS01G0738000 PROTEIN"/>
    <property type="match status" value="1"/>
</dbReference>
<keyword evidence="2" id="KW-1185">Reference proteome</keyword>
<dbReference type="EMBL" id="JAUIZM010000005">
    <property type="protein sequence ID" value="KAK1383760.1"/>
    <property type="molecule type" value="Genomic_DNA"/>
</dbReference>
<accession>A0AAD8MNX8</accession>
<dbReference type="Proteomes" id="UP001237642">
    <property type="component" value="Unassembled WGS sequence"/>
</dbReference>
<dbReference type="GO" id="GO:0005739">
    <property type="term" value="C:mitochondrion"/>
    <property type="evidence" value="ECO:0007669"/>
    <property type="project" value="TreeGrafter"/>
</dbReference>
<name>A0AAD8MNX8_9APIA</name>
<protein>
    <submittedName>
        <fullName evidence="1">Protein NUCLEAR FUSION DEFECTIVE 6, chloroplastic/mitochondrial-like</fullName>
    </submittedName>
</protein>
<dbReference type="PANTHER" id="PTHR33156">
    <property type="entry name" value="OS02G0230000 PROTEIN"/>
    <property type="match status" value="1"/>
</dbReference>
<evidence type="ECO:0000313" key="1">
    <source>
        <dbReference type="EMBL" id="KAK1383760.1"/>
    </source>
</evidence>
<sequence>MAFNTARKAVQKSTITSLKSLLNRTQKCSSPSLQSSHLGGFASPSPSFRRLNPLFTSRIPVELSSGIESLMPFHSATASALLTSMLSSKVGQWGTLSEGFATPL</sequence>
<dbReference type="AlphaFoldDB" id="A0AAD8MNX8"/>
<proteinExistence type="predicted"/>
<organism evidence="1 2">
    <name type="scientific">Heracleum sosnowskyi</name>
    <dbReference type="NCBI Taxonomy" id="360622"/>
    <lineage>
        <taxon>Eukaryota</taxon>
        <taxon>Viridiplantae</taxon>
        <taxon>Streptophyta</taxon>
        <taxon>Embryophyta</taxon>
        <taxon>Tracheophyta</taxon>
        <taxon>Spermatophyta</taxon>
        <taxon>Magnoliopsida</taxon>
        <taxon>eudicotyledons</taxon>
        <taxon>Gunneridae</taxon>
        <taxon>Pentapetalae</taxon>
        <taxon>asterids</taxon>
        <taxon>campanulids</taxon>
        <taxon>Apiales</taxon>
        <taxon>Apiaceae</taxon>
        <taxon>Apioideae</taxon>
        <taxon>apioid superclade</taxon>
        <taxon>Tordylieae</taxon>
        <taxon>Tordyliinae</taxon>
        <taxon>Heracleum</taxon>
    </lineage>
</organism>
<evidence type="ECO:0000313" key="2">
    <source>
        <dbReference type="Proteomes" id="UP001237642"/>
    </source>
</evidence>